<keyword evidence="3" id="KW-1185">Reference proteome</keyword>
<evidence type="ECO:0000313" key="2">
    <source>
        <dbReference type="EMBL" id="SNT55447.1"/>
    </source>
</evidence>
<accession>A0A239NKK3</accession>
<feature type="region of interest" description="Disordered" evidence="1">
    <location>
        <begin position="259"/>
        <end position="305"/>
    </location>
</feature>
<dbReference type="AlphaFoldDB" id="A0A239NKK3"/>
<reference evidence="2 3" key="1">
    <citation type="submission" date="2017-06" db="EMBL/GenBank/DDBJ databases">
        <authorList>
            <person name="Kim H.J."/>
            <person name="Triplett B.A."/>
        </authorList>
    </citation>
    <scope>NUCLEOTIDE SEQUENCE [LARGE SCALE GENOMIC DNA]</scope>
    <source>
        <strain evidence="2 3">DSM 44715</strain>
    </source>
</reference>
<sequence length="305" mass="35014">MDINPANKSSQGPSSPSATLRRLPGKARPQTEALREYQEFNSRLRDRIPAPLWAFFAPDPEEFYRWRIQLTCDCIKEVLTKGPDDLPSQIRWPEGVYGARLPAGQIVCTEHKNEPPPYRDIINWKDRREHTFPADPVDPPDDMYDPQVWAVIRHNEPHTSAFWRVELSCGHVSEVCTDSSWNPADGPRLADPERLRKMVADFESSPTLQVQDDQGIHEHMRRMLDLGWPTPQPDTTCHACVSVRYIVAYQRVGWLIPKKAEPKKPKPPSRTSLQRRLKQKEAEAEQLRSELARLDAESSESKEAP</sequence>
<name>A0A239NKK3_9ACTN</name>
<evidence type="ECO:0000256" key="1">
    <source>
        <dbReference type="SAM" id="MobiDB-lite"/>
    </source>
</evidence>
<dbReference type="RefSeq" id="WP_143228201.1">
    <property type="nucleotide sequence ID" value="NZ_FZOR01000043.1"/>
</dbReference>
<organism evidence="2 3">
    <name type="scientific">Actinomadura meyerae</name>
    <dbReference type="NCBI Taxonomy" id="240840"/>
    <lineage>
        <taxon>Bacteria</taxon>
        <taxon>Bacillati</taxon>
        <taxon>Actinomycetota</taxon>
        <taxon>Actinomycetes</taxon>
        <taxon>Streptosporangiales</taxon>
        <taxon>Thermomonosporaceae</taxon>
        <taxon>Actinomadura</taxon>
    </lineage>
</organism>
<dbReference type="Proteomes" id="UP000198318">
    <property type="component" value="Unassembled WGS sequence"/>
</dbReference>
<dbReference type="EMBL" id="FZOR01000043">
    <property type="protein sequence ID" value="SNT55447.1"/>
    <property type="molecule type" value="Genomic_DNA"/>
</dbReference>
<gene>
    <name evidence="2" type="ORF">SAMN05443665_104377</name>
</gene>
<evidence type="ECO:0000313" key="3">
    <source>
        <dbReference type="Proteomes" id="UP000198318"/>
    </source>
</evidence>
<proteinExistence type="predicted"/>
<feature type="region of interest" description="Disordered" evidence="1">
    <location>
        <begin position="1"/>
        <end position="31"/>
    </location>
</feature>
<feature type="compositionally biased region" description="Basic and acidic residues" evidence="1">
    <location>
        <begin position="279"/>
        <end position="305"/>
    </location>
</feature>
<dbReference type="OrthoDB" id="4567835at2"/>
<protein>
    <submittedName>
        <fullName evidence="2">Uncharacterized protein</fullName>
    </submittedName>
</protein>
<feature type="compositionally biased region" description="Polar residues" evidence="1">
    <location>
        <begin position="1"/>
        <end position="18"/>
    </location>
</feature>